<name>A0A0E3ZU60_9BACT</name>
<proteinExistence type="predicted"/>
<evidence type="ECO:0000256" key="1">
    <source>
        <dbReference type="SAM" id="Coils"/>
    </source>
</evidence>
<dbReference type="RefSeq" id="WP_046573906.1">
    <property type="nucleotide sequence ID" value="NZ_CP010429.1"/>
</dbReference>
<keyword evidence="3" id="KW-1185">Reference proteome</keyword>
<sequence length="173" mass="19998">MVLFLTARDQTNQFRKFSCQLDKLEVAFEFLSDIVAKGSTLLQVYIVDEGKRTELPLAIFDGEPFMAAMQELEKEWQTLLSEPAMSTSLHETLLIPLIQHRARQFETKIANYQKLISRLEQLLERTQKNFSAGPIKSRVISQYESMISRNQVWLIKAQISYQLILSRLSQLSA</sequence>
<evidence type="ECO:0000313" key="2">
    <source>
        <dbReference type="EMBL" id="AKD55414.1"/>
    </source>
</evidence>
<dbReference type="KEGG" id="srd:SD10_11380"/>
<reference evidence="2 3" key="1">
    <citation type="journal article" date="2014" name="Curr. Microbiol.">
        <title>Spirosoma radiotolerans sp. nov., a gamma-radiation-resistant bacterium isolated from gamma ray-irradiated soil.</title>
        <authorList>
            <person name="Lee J.J."/>
            <person name="Srinivasan S."/>
            <person name="Lim S."/>
            <person name="Joe M."/>
            <person name="Im S."/>
            <person name="Bae S.I."/>
            <person name="Park K.R."/>
            <person name="Han J.H."/>
            <person name="Park S.H."/>
            <person name="Joo B.M."/>
            <person name="Park S.J."/>
            <person name="Kim M.K."/>
        </authorList>
    </citation>
    <scope>NUCLEOTIDE SEQUENCE [LARGE SCALE GENOMIC DNA]</scope>
    <source>
        <strain evidence="2 3">DG5A</strain>
    </source>
</reference>
<gene>
    <name evidence="2" type="ORF">SD10_11380</name>
</gene>
<feature type="coiled-coil region" evidence="1">
    <location>
        <begin position="102"/>
        <end position="129"/>
    </location>
</feature>
<keyword evidence="1" id="KW-0175">Coiled coil</keyword>
<dbReference type="HOGENOM" id="CLU_1554317_0_0_10"/>
<dbReference type="Proteomes" id="UP000033054">
    <property type="component" value="Chromosome"/>
</dbReference>
<dbReference type="EMBL" id="CP010429">
    <property type="protein sequence ID" value="AKD55414.1"/>
    <property type="molecule type" value="Genomic_DNA"/>
</dbReference>
<dbReference type="OrthoDB" id="955894at2"/>
<dbReference type="STRING" id="1379870.SD10_11380"/>
<organism evidence="2 3">
    <name type="scientific">Spirosoma radiotolerans</name>
    <dbReference type="NCBI Taxonomy" id="1379870"/>
    <lineage>
        <taxon>Bacteria</taxon>
        <taxon>Pseudomonadati</taxon>
        <taxon>Bacteroidota</taxon>
        <taxon>Cytophagia</taxon>
        <taxon>Cytophagales</taxon>
        <taxon>Cytophagaceae</taxon>
        <taxon>Spirosoma</taxon>
    </lineage>
</organism>
<protein>
    <submittedName>
        <fullName evidence="2">Uncharacterized protein</fullName>
    </submittedName>
</protein>
<dbReference type="PATRIC" id="fig|1379870.5.peg.2475"/>
<accession>A0A0E3ZU60</accession>
<evidence type="ECO:0000313" key="3">
    <source>
        <dbReference type="Proteomes" id="UP000033054"/>
    </source>
</evidence>
<dbReference type="AlphaFoldDB" id="A0A0E3ZU60"/>